<dbReference type="Proteomes" id="UP000176629">
    <property type="component" value="Unassembled WGS sequence"/>
</dbReference>
<evidence type="ECO:0000313" key="5">
    <source>
        <dbReference type="Proteomes" id="UP000176629"/>
    </source>
</evidence>
<comment type="caution">
    <text evidence="4">The sequence shown here is derived from an EMBL/GenBank/DDBJ whole genome shotgun (WGS) entry which is preliminary data.</text>
</comment>
<proteinExistence type="predicted"/>
<sequence>MSQNNSKKNKTKSSTSQKIFLASFILLVLAGLFGPMGKVEAQITAPSMTLSEETPETETPSSTGSITAPAMTLSPGSTTPADTGTGITAPTIAGGAGETSATVAASTPLELNKSGLYENLSCFDMSGLNVAECLGKLFYIILISIPAFILGIAGMFFNAMLAIGLNGDLFNADFVSTAWVVVRDLSNIFFILILLYIAIQTILGLGHETKKMIIHVIIMALLINFSLFSTKVVIDSSNILALVFYNKITSVGRTVPTTNLLEKDLSSGLAAAFNPSKLISGPFLENLKTKTQVSPPTPSGMIISRLLGLDAFYYGTKLIGYVSPEKHVPIELTMGIEVVSGTIMLYAAYCFFIVGLVFLTRLIELWLLMIFSPFAFMSWSIPKLSGIAGIGWEAWLKRLLTLSFIGPIFMFFLYLIFKLIDANLFSGLRLPSENTWETIMFFIIPALVILIILHKATSYAKKTSGELGEAVMKYGKMVGGLALGAAAATASGGASLTVGGLASKAASSKLLQEGAKKTGWRGVTSRMALRTADYGSKASFDVRAIPGVGKLAGAGGLDLGKAREGGFSAIQKRQMEKRQKRADELVELETKKEKRAVEMSELKLKAVPVSVKLDLEDADKEIEKMTKEFKEAKIAGDEAGMSEAKAKLQTARENKKRVKEKGFDMKDETGKTVTVTIKQLEDEVKTTKHNLEKESGNSRIRIAERLEGASAFGRIVARAQGFGNKQRAETSLRIRARAKIESSGKSKDEDDEDDEDHGGGGGGHAPVVSGGKIKPKGGPGGYGAGGGGGPAPAPSGTPHSP</sequence>
<feature type="transmembrane region" description="Helical" evidence="3">
    <location>
        <begin position="137"/>
        <end position="165"/>
    </location>
</feature>
<feature type="compositionally biased region" description="Low complexity" evidence="2">
    <location>
        <begin position="47"/>
        <end position="65"/>
    </location>
</feature>
<feature type="coiled-coil region" evidence="1">
    <location>
        <begin position="615"/>
        <end position="697"/>
    </location>
</feature>
<reference evidence="4 5" key="1">
    <citation type="journal article" date="2016" name="Nat. Commun.">
        <title>Thousands of microbial genomes shed light on interconnected biogeochemical processes in an aquifer system.</title>
        <authorList>
            <person name="Anantharaman K."/>
            <person name="Brown C.T."/>
            <person name="Hug L.A."/>
            <person name="Sharon I."/>
            <person name="Castelle C.J."/>
            <person name="Probst A.J."/>
            <person name="Thomas B.C."/>
            <person name="Singh A."/>
            <person name="Wilkins M.J."/>
            <person name="Karaoz U."/>
            <person name="Brodie E.L."/>
            <person name="Williams K.H."/>
            <person name="Hubbard S.S."/>
            <person name="Banfield J.F."/>
        </authorList>
    </citation>
    <scope>NUCLEOTIDE SEQUENCE [LARGE SCALE GENOMIC DNA]</scope>
</reference>
<feature type="region of interest" description="Disordered" evidence="2">
    <location>
        <begin position="721"/>
        <end position="801"/>
    </location>
</feature>
<organism evidence="4 5">
    <name type="scientific">Candidatus Nomurabacteria bacterium RIFCSPLOWO2_01_FULL_40_18</name>
    <dbReference type="NCBI Taxonomy" id="1801773"/>
    <lineage>
        <taxon>Bacteria</taxon>
        <taxon>Candidatus Nomuraibacteriota</taxon>
    </lineage>
</organism>
<keyword evidence="1" id="KW-0175">Coiled coil</keyword>
<name>A0A1F6XKY9_9BACT</name>
<dbReference type="STRING" id="1801773.A3A03_01245"/>
<protein>
    <submittedName>
        <fullName evidence="4">Uncharacterized protein</fullName>
    </submittedName>
</protein>
<gene>
    <name evidence="4" type="ORF">A3A03_01245</name>
</gene>
<feature type="compositionally biased region" description="Gly residues" evidence="2">
    <location>
        <begin position="777"/>
        <end position="790"/>
    </location>
</feature>
<dbReference type="EMBL" id="MFUX01000014">
    <property type="protein sequence ID" value="OGI94648.1"/>
    <property type="molecule type" value="Genomic_DNA"/>
</dbReference>
<feature type="compositionally biased region" description="Pro residues" evidence="2">
    <location>
        <begin position="791"/>
        <end position="801"/>
    </location>
</feature>
<feature type="transmembrane region" description="Helical" evidence="3">
    <location>
        <begin position="439"/>
        <end position="457"/>
    </location>
</feature>
<evidence type="ECO:0000256" key="3">
    <source>
        <dbReference type="SAM" id="Phobius"/>
    </source>
</evidence>
<dbReference type="AlphaFoldDB" id="A0A1F6XKY9"/>
<feature type="transmembrane region" description="Helical" evidence="3">
    <location>
        <begin position="399"/>
        <end position="419"/>
    </location>
</feature>
<evidence type="ECO:0000256" key="1">
    <source>
        <dbReference type="SAM" id="Coils"/>
    </source>
</evidence>
<feature type="transmembrane region" description="Helical" evidence="3">
    <location>
        <begin position="185"/>
        <end position="206"/>
    </location>
</feature>
<evidence type="ECO:0000313" key="4">
    <source>
        <dbReference type="EMBL" id="OGI94648.1"/>
    </source>
</evidence>
<feature type="compositionally biased region" description="Low complexity" evidence="2">
    <location>
        <begin position="78"/>
        <end position="93"/>
    </location>
</feature>
<feature type="transmembrane region" description="Helical" evidence="3">
    <location>
        <begin position="212"/>
        <end position="234"/>
    </location>
</feature>
<feature type="transmembrane region" description="Helical" evidence="3">
    <location>
        <begin position="338"/>
        <end position="359"/>
    </location>
</feature>
<keyword evidence="3" id="KW-1133">Transmembrane helix</keyword>
<feature type="region of interest" description="Disordered" evidence="2">
    <location>
        <begin position="47"/>
        <end position="93"/>
    </location>
</feature>
<feature type="transmembrane region" description="Helical" evidence="3">
    <location>
        <begin position="478"/>
        <end position="502"/>
    </location>
</feature>
<keyword evidence="3" id="KW-0472">Membrane</keyword>
<accession>A0A1F6XKY9</accession>
<feature type="transmembrane region" description="Helical" evidence="3">
    <location>
        <begin position="365"/>
        <end position="387"/>
    </location>
</feature>
<feature type="compositionally biased region" description="Basic and acidic residues" evidence="2">
    <location>
        <begin position="726"/>
        <end position="748"/>
    </location>
</feature>
<evidence type="ECO:0000256" key="2">
    <source>
        <dbReference type="SAM" id="MobiDB-lite"/>
    </source>
</evidence>
<keyword evidence="3" id="KW-0812">Transmembrane</keyword>